<dbReference type="InterPro" id="IPR036868">
    <property type="entry name" value="TusA-like_sf"/>
</dbReference>
<dbReference type="NCBIfam" id="NF001423">
    <property type="entry name" value="PRK00299.1"/>
    <property type="match status" value="1"/>
</dbReference>
<dbReference type="EMBL" id="LR217695">
    <property type="protein sequence ID" value="VFP78264.1"/>
    <property type="molecule type" value="Genomic_DNA"/>
</dbReference>
<dbReference type="Gene3D" id="3.30.110.40">
    <property type="entry name" value="TusA-like domain"/>
    <property type="match status" value="1"/>
</dbReference>
<keyword evidence="2" id="KW-0819">tRNA processing</keyword>
<dbReference type="PANTHER" id="PTHR33279:SF2">
    <property type="entry name" value="SULFUR CARRIER PROTEIN TUSA"/>
    <property type="match status" value="1"/>
</dbReference>
<protein>
    <submittedName>
        <fullName evidence="4">Sulfur carrier protein TusA</fullName>
    </submittedName>
</protein>
<dbReference type="Proteomes" id="UP000294404">
    <property type="component" value="Chromosome"/>
</dbReference>
<comment type="similarity">
    <text evidence="1">Belongs to the sulfur carrier protein TusA family.</text>
</comment>
<sequence length="82" mass="9753">MTYTLNLLGLRCPEVIMVLRKTARKLQKGQKILLLTDDKFSNKDIILFCRFMEHKLLSNSFETIPYTYLIEIKTKISQNHYQ</sequence>
<dbReference type="SUPFAM" id="SSF64307">
    <property type="entry name" value="SirA-like"/>
    <property type="match status" value="1"/>
</dbReference>
<gene>
    <name evidence="4" type="primary">tusA</name>
    <name evidence="4" type="ORF">BUCICUMA2628_285</name>
</gene>
<name>A0A451CY00_9GAMM</name>
<evidence type="ECO:0000256" key="2">
    <source>
        <dbReference type="ARBA" id="ARBA00022694"/>
    </source>
</evidence>
<evidence type="ECO:0000313" key="4">
    <source>
        <dbReference type="EMBL" id="VFP78264.1"/>
    </source>
</evidence>
<feature type="domain" description="UPF0033" evidence="3">
    <location>
        <begin position="3"/>
        <end position="71"/>
    </location>
</feature>
<dbReference type="Pfam" id="PF01206">
    <property type="entry name" value="TusA"/>
    <property type="match status" value="1"/>
</dbReference>
<reference evidence="4 5" key="1">
    <citation type="submission" date="2019-02" db="EMBL/GenBank/DDBJ databases">
        <authorList>
            <person name="Manzano-Marin A."/>
            <person name="Manzano-Marin A."/>
        </authorList>
    </citation>
    <scope>NUCLEOTIDE SEQUENCE [LARGE SCALE GENOMIC DNA]</scope>
    <source>
        <strain evidence="4 5">BuCicuneomaculata</strain>
    </source>
</reference>
<dbReference type="InterPro" id="IPR001455">
    <property type="entry name" value="TusA-like"/>
</dbReference>
<dbReference type="OrthoDB" id="9797352at2"/>
<dbReference type="RefSeq" id="WP_154027553.1">
    <property type="nucleotide sequence ID" value="NZ_LR217695.1"/>
</dbReference>
<dbReference type="GO" id="GO:0008033">
    <property type="term" value="P:tRNA processing"/>
    <property type="evidence" value="ECO:0007669"/>
    <property type="project" value="UniProtKB-KW"/>
</dbReference>
<evidence type="ECO:0000259" key="3">
    <source>
        <dbReference type="Pfam" id="PF01206"/>
    </source>
</evidence>
<dbReference type="PANTHER" id="PTHR33279">
    <property type="entry name" value="SULFUR CARRIER PROTEIN YEDF-RELATED"/>
    <property type="match status" value="1"/>
</dbReference>
<evidence type="ECO:0000256" key="1">
    <source>
        <dbReference type="ARBA" id="ARBA00008984"/>
    </source>
</evidence>
<organism evidence="4 5">
    <name type="scientific">Buchnera aphidicola</name>
    <name type="common">Cinara cuneomaculata</name>
    <dbReference type="NCBI Taxonomy" id="1660040"/>
    <lineage>
        <taxon>Bacteria</taxon>
        <taxon>Pseudomonadati</taxon>
        <taxon>Pseudomonadota</taxon>
        <taxon>Gammaproteobacteria</taxon>
        <taxon>Enterobacterales</taxon>
        <taxon>Erwiniaceae</taxon>
        <taxon>Buchnera</taxon>
    </lineage>
</organism>
<accession>A0A451CY00</accession>
<evidence type="ECO:0000313" key="5">
    <source>
        <dbReference type="Proteomes" id="UP000294404"/>
    </source>
</evidence>
<proteinExistence type="inferred from homology"/>
<dbReference type="AlphaFoldDB" id="A0A451CY00"/>